<keyword evidence="3" id="KW-0067">ATP-binding</keyword>
<keyword evidence="2" id="KW-0378">Hydrolase</keyword>
<evidence type="ECO:0000256" key="2">
    <source>
        <dbReference type="ARBA" id="ARBA00022801"/>
    </source>
</evidence>
<dbReference type="Pfam" id="PF13307">
    <property type="entry name" value="Helicase_C_2"/>
    <property type="match status" value="1"/>
</dbReference>
<name>A0A8D9FS17_9VIRU</name>
<feature type="domain" description="Helicase ATP-binding" evidence="4">
    <location>
        <begin position="1"/>
        <end position="225"/>
    </location>
</feature>
<dbReference type="InterPro" id="IPR006935">
    <property type="entry name" value="Helicase/UvrB_N"/>
</dbReference>
<dbReference type="GO" id="GO:0003677">
    <property type="term" value="F:DNA binding"/>
    <property type="evidence" value="ECO:0007669"/>
    <property type="project" value="InterPro"/>
</dbReference>
<organism evidence="5">
    <name type="scientific">uncultured marine phage</name>
    <dbReference type="NCBI Taxonomy" id="707152"/>
    <lineage>
        <taxon>Viruses</taxon>
        <taxon>environmental samples</taxon>
    </lineage>
</organism>
<dbReference type="EMBL" id="OU342829">
    <property type="protein sequence ID" value="CAG7580237.1"/>
    <property type="molecule type" value="Genomic_DNA"/>
</dbReference>
<evidence type="ECO:0000256" key="3">
    <source>
        <dbReference type="ARBA" id="ARBA00022840"/>
    </source>
</evidence>
<sequence length="564" mass="65892">MSYLLKKDLKYTPRLEQTKALEFIQKTFKDSGNITKFFMLDLPVGVGKSYLAFMFMDWYIKNIKKTARFDVLTNSKILQEQYTQDFDSISNLWGKNNYQCSSYDCSCAEGKEFNKLNKTKCESCPYDAAREGYLRDQINLSNFHLYTLLNIYNEEMMAQRESNVLIIDEAHDFEQILSDFISMNISESSLKGMGFKNYKSIGKSIKWINNIDNFVEFVDNLKQEIGDTKANLKHEMFTSGLGKKGDKRDLRLGKLVGGKNSSVKLMKKFADVETLETKLTNFLEDYSKRPENWILEYSFSETKEKKISIQPVWAAPYLDEYVWSKYDHVILMSGTILNKKLFSYINGIPEALCAYYSIGSPFNVKNRPIYYMPVSRMTFKNKQNAFKHYEPFVSKLMEKYKTKKGIFHTVTYEIADWVRDTVKDERFIFHGSDSKDKALKKHYELEDEPTVLVSPSMGTGVNLEYDRARFQILMKIPYPSLGSKKNKLRQQMMPEWYTWRTVAGIIQAYGRAIRSYDDKSDFVIMDGCFSDIMKYSSDWLPGYFTDAIRSVDINKLRRQMEKNG</sequence>
<dbReference type="SUPFAM" id="SSF52540">
    <property type="entry name" value="P-loop containing nucleoside triphosphate hydrolases"/>
    <property type="match status" value="1"/>
</dbReference>
<evidence type="ECO:0000259" key="4">
    <source>
        <dbReference type="PROSITE" id="PS51193"/>
    </source>
</evidence>
<dbReference type="InterPro" id="IPR045028">
    <property type="entry name" value="DinG/Rad3-like"/>
</dbReference>
<dbReference type="InterPro" id="IPR027417">
    <property type="entry name" value="P-loop_NTPase"/>
</dbReference>
<evidence type="ECO:0000256" key="1">
    <source>
        <dbReference type="ARBA" id="ARBA00022741"/>
    </source>
</evidence>
<dbReference type="GO" id="GO:0016818">
    <property type="term" value="F:hydrolase activity, acting on acid anhydrides, in phosphorus-containing anhydrides"/>
    <property type="evidence" value="ECO:0007669"/>
    <property type="project" value="InterPro"/>
</dbReference>
<reference evidence="5" key="1">
    <citation type="submission" date="2021-06" db="EMBL/GenBank/DDBJ databases">
        <authorList>
            <person name="Gannon L."/>
            <person name="Redgwell R T."/>
            <person name="Michniewski S."/>
            <person name="Harrison D C."/>
            <person name="Millard A."/>
        </authorList>
    </citation>
    <scope>NUCLEOTIDE SEQUENCE</scope>
</reference>
<dbReference type="GO" id="GO:0005524">
    <property type="term" value="F:ATP binding"/>
    <property type="evidence" value="ECO:0007669"/>
    <property type="project" value="UniProtKB-KW"/>
</dbReference>
<dbReference type="Gene3D" id="3.40.50.300">
    <property type="entry name" value="P-loop containing nucleotide triphosphate hydrolases"/>
    <property type="match status" value="2"/>
</dbReference>
<accession>A0A8D9FS17</accession>
<gene>
    <name evidence="5" type="primary">73</name>
    <name evidence="5" type="ORF">SLAVMIC_00315</name>
</gene>
<dbReference type="InterPro" id="IPR014013">
    <property type="entry name" value="Helic_SF1/SF2_ATP-bd_DinG/Rad3"/>
</dbReference>
<dbReference type="SMART" id="SM00491">
    <property type="entry name" value="HELICc2"/>
    <property type="match status" value="1"/>
</dbReference>
<protein>
    <submittedName>
        <fullName evidence="5">Gp73</fullName>
    </submittedName>
</protein>
<dbReference type="GO" id="GO:0006139">
    <property type="term" value="P:nucleobase-containing compound metabolic process"/>
    <property type="evidence" value="ECO:0007669"/>
    <property type="project" value="InterPro"/>
</dbReference>
<dbReference type="PANTHER" id="PTHR11472:SF34">
    <property type="entry name" value="REGULATOR OF TELOMERE ELONGATION HELICASE 1"/>
    <property type="match status" value="1"/>
</dbReference>
<dbReference type="PANTHER" id="PTHR11472">
    <property type="entry name" value="DNA REPAIR DEAD HELICASE RAD3/XP-D SUBFAMILY MEMBER"/>
    <property type="match status" value="1"/>
</dbReference>
<dbReference type="GO" id="GO:0003678">
    <property type="term" value="F:DNA helicase activity"/>
    <property type="evidence" value="ECO:0007669"/>
    <property type="project" value="TreeGrafter"/>
</dbReference>
<dbReference type="InterPro" id="IPR006555">
    <property type="entry name" value="ATP-dep_Helicase_C"/>
</dbReference>
<keyword evidence="1" id="KW-0547">Nucleotide-binding</keyword>
<dbReference type="PROSITE" id="PS51193">
    <property type="entry name" value="HELICASE_ATP_BIND_2"/>
    <property type="match status" value="1"/>
</dbReference>
<evidence type="ECO:0000313" key="5">
    <source>
        <dbReference type="EMBL" id="CAG7580237.1"/>
    </source>
</evidence>
<dbReference type="Pfam" id="PF04851">
    <property type="entry name" value="ResIII"/>
    <property type="match status" value="1"/>
</dbReference>
<proteinExistence type="predicted"/>